<name>A0A7J7M6A8_9MAGN</name>
<dbReference type="AlphaFoldDB" id="A0A7J7M6A8"/>
<gene>
    <name evidence="2" type="ORF">GIB67_034104</name>
</gene>
<evidence type="ECO:0000313" key="2">
    <source>
        <dbReference type="EMBL" id="KAF6150405.1"/>
    </source>
</evidence>
<sequence length="426" mass="47988">MKSDTEVNKQVDEENQTQEALPEDEKGALRATCFAPLLLIDPIATMSTLVVEIFDRYHGDIKFQFEEMIIQMKLIHVYLILGIRVSPIANEFLFVDPEHMKKFRMRRFPKKKNTYGLKEIDDALKQAKLEKHQAPAIGAAPVVGVPTVGTPVVVAPTLRMPAIGSSSSATDIKAIVIRVCSQLEEHGKMLLKLDDHGKMLHNHGKMLDRILMSTVGDSTLPLGDTSLLRQYQFPTPEKTVKHKREGVEEGDEKDNDEKKDVEEKVKSEEEQPQTMVVAEVAKIDIVFFNQEEVVGEAYQASADQITTVSIEKQTLEVEKVEDEASQEEDVGEASQVTYHFFTGNFSFSSIYFLISCITLIMVEGKDDDDGNSQNKPHPEQVIKEMVVDQTNLVLMESEVDITLKKMHALTEEEINEKAFKMACQMN</sequence>
<feature type="region of interest" description="Disordered" evidence="1">
    <location>
        <begin position="1"/>
        <end position="24"/>
    </location>
</feature>
<feature type="compositionally biased region" description="Basic and acidic residues" evidence="1">
    <location>
        <begin position="255"/>
        <end position="269"/>
    </location>
</feature>
<protein>
    <submittedName>
        <fullName evidence="2">Uncharacterized protein</fullName>
    </submittedName>
</protein>
<dbReference type="OrthoDB" id="1930729at2759"/>
<comment type="caution">
    <text evidence="2">The sequence shown here is derived from an EMBL/GenBank/DDBJ whole genome shotgun (WGS) entry which is preliminary data.</text>
</comment>
<dbReference type="EMBL" id="JACGCM010001747">
    <property type="protein sequence ID" value="KAF6150405.1"/>
    <property type="molecule type" value="Genomic_DNA"/>
</dbReference>
<keyword evidence="3" id="KW-1185">Reference proteome</keyword>
<feature type="compositionally biased region" description="Basic and acidic residues" evidence="1">
    <location>
        <begin position="1"/>
        <end position="12"/>
    </location>
</feature>
<organism evidence="2 3">
    <name type="scientific">Kingdonia uniflora</name>
    <dbReference type="NCBI Taxonomy" id="39325"/>
    <lineage>
        <taxon>Eukaryota</taxon>
        <taxon>Viridiplantae</taxon>
        <taxon>Streptophyta</taxon>
        <taxon>Embryophyta</taxon>
        <taxon>Tracheophyta</taxon>
        <taxon>Spermatophyta</taxon>
        <taxon>Magnoliopsida</taxon>
        <taxon>Ranunculales</taxon>
        <taxon>Circaeasteraceae</taxon>
        <taxon>Kingdonia</taxon>
    </lineage>
</organism>
<evidence type="ECO:0000256" key="1">
    <source>
        <dbReference type="SAM" id="MobiDB-lite"/>
    </source>
</evidence>
<proteinExistence type="predicted"/>
<dbReference type="Proteomes" id="UP000541444">
    <property type="component" value="Unassembled WGS sequence"/>
</dbReference>
<evidence type="ECO:0000313" key="3">
    <source>
        <dbReference type="Proteomes" id="UP000541444"/>
    </source>
</evidence>
<accession>A0A7J7M6A8</accession>
<reference evidence="2 3" key="1">
    <citation type="journal article" date="2020" name="IScience">
        <title>Genome Sequencing of the Endangered Kingdonia uniflora (Circaeasteraceae, Ranunculales) Reveals Potential Mechanisms of Evolutionary Specialization.</title>
        <authorList>
            <person name="Sun Y."/>
            <person name="Deng T."/>
            <person name="Zhang A."/>
            <person name="Moore M.J."/>
            <person name="Landis J.B."/>
            <person name="Lin N."/>
            <person name="Zhang H."/>
            <person name="Zhang X."/>
            <person name="Huang J."/>
            <person name="Zhang X."/>
            <person name="Sun H."/>
            <person name="Wang H."/>
        </authorList>
    </citation>
    <scope>NUCLEOTIDE SEQUENCE [LARGE SCALE GENOMIC DNA]</scope>
    <source>
        <strain evidence="2">TB1705</strain>
        <tissue evidence="2">Leaf</tissue>
    </source>
</reference>
<feature type="region of interest" description="Disordered" evidence="1">
    <location>
        <begin position="231"/>
        <end position="270"/>
    </location>
</feature>